<accession>N1QK45</accession>
<organism evidence="2 3">
    <name type="scientific">Sphaerulina musiva (strain SO2202)</name>
    <name type="common">Poplar stem canker fungus</name>
    <name type="synonym">Septoria musiva</name>
    <dbReference type="NCBI Taxonomy" id="692275"/>
    <lineage>
        <taxon>Eukaryota</taxon>
        <taxon>Fungi</taxon>
        <taxon>Dikarya</taxon>
        <taxon>Ascomycota</taxon>
        <taxon>Pezizomycotina</taxon>
        <taxon>Dothideomycetes</taxon>
        <taxon>Dothideomycetidae</taxon>
        <taxon>Mycosphaerellales</taxon>
        <taxon>Mycosphaerellaceae</taxon>
        <taxon>Sphaerulina</taxon>
    </lineage>
</organism>
<dbReference type="GeneID" id="27897894"/>
<dbReference type="Proteomes" id="UP000016931">
    <property type="component" value="Unassembled WGS sequence"/>
</dbReference>
<sequence>MQAIPPLSSLGLAWSGLVKLIGIRLIQDKNGISGRPGQKLDTSCRASRRRLQSEVNEYKNPQVHGRGGFGRGKGGGGGVNSAIIIIIAIAITRCGVMGMACPSEPAYEKARSASEDIHSLSCDAKQSHPHREPIRVVAERKSLRWRMPKASFKKGERVREDETENVREKAVFPSRSLAVSPLPLSAPLVTMSPCLEARGWRQANITMAYPGHC</sequence>
<dbReference type="RefSeq" id="XP_016760306.1">
    <property type="nucleotide sequence ID" value="XM_016900757.1"/>
</dbReference>
<gene>
    <name evidence="2" type="ORF">SEPMUDRAFT_108968</name>
</gene>
<evidence type="ECO:0000256" key="1">
    <source>
        <dbReference type="SAM" id="MobiDB-lite"/>
    </source>
</evidence>
<dbReference type="HOGENOM" id="CLU_1295123_0_0_1"/>
<reference evidence="2 3" key="1">
    <citation type="journal article" date="2012" name="PLoS Pathog.">
        <title>Diverse lifestyles and strategies of plant pathogenesis encoded in the genomes of eighteen Dothideomycetes fungi.</title>
        <authorList>
            <person name="Ohm R.A."/>
            <person name="Feau N."/>
            <person name="Henrissat B."/>
            <person name="Schoch C.L."/>
            <person name="Horwitz B.A."/>
            <person name="Barry K.W."/>
            <person name="Condon B.J."/>
            <person name="Copeland A.C."/>
            <person name="Dhillon B."/>
            <person name="Glaser F."/>
            <person name="Hesse C.N."/>
            <person name="Kosti I."/>
            <person name="LaButti K."/>
            <person name="Lindquist E.A."/>
            <person name="Lucas S."/>
            <person name="Salamov A.A."/>
            <person name="Bradshaw R.E."/>
            <person name="Ciuffetti L."/>
            <person name="Hamelin R.C."/>
            <person name="Kema G.H.J."/>
            <person name="Lawrence C."/>
            <person name="Scott J.A."/>
            <person name="Spatafora J.W."/>
            <person name="Turgeon B.G."/>
            <person name="de Wit P.J.G.M."/>
            <person name="Zhong S."/>
            <person name="Goodwin S.B."/>
            <person name="Grigoriev I.V."/>
        </authorList>
    </citation>
    <scope>NUCLEOTIDE SEQUENCE [LARGE SCALE GENOMIC DNA]</scope>
    <source>
        <strain evidence="2 3">SO2202</strain>
    </source>
</reference>
<evidence type="ECO:0000313" key="3">
    <source>
        <dbReference type="Proteomes" id="UP000016931"/>
    </source>
</evidence>
<keyword evidence="3" id="KW-1185">Reference proteome</keyword>
<evidence type="ECO:0000313" key="2">
    <source>
        <dbReference type="EMBL" id="EMF12185.1"/>
    </source>
</evidence>
<protein>
    <submittedName>
        <fullName evidence="2">Uncharacterized protein</fullName>
    </submittedName>
</protein>
<name>N1QK45_SPHMS</name>
<feature type="region of interest" description="Disordered" evidence="1">
    <location>
        <begin position="51"/>
        <end position="72"/>
    </location>
</feature>
<proteinExistence type="predicted"/>
<dbReference type="EMBL" id="KB456265">
    <property type="protein sequence ID" value="EMF12185.1"/>
    <property type="molecule type" value="Genomic_DNA"/>
</dbReference>
<dbReference type="AlphaFoldDB" id="N1QK45"/>